<dbReference type="PROSITE" id="PS50994">
    <property type="entry name" value="INTEGRASE"/>
    <property type="match status" value="1"/>
</dbReference>
<dbReference type="InterPro" id="IPR012337">
    <property type="entry name" value="RNaseH-like_sf"/>
</dbReference>
<sequence>MCTDYLTRSPAAKALATAEALEIVNFIIEEIILKNGSPREMINDRGCTFLFSIVNDIIRLCQISHLLATTYHQQIDGLIKKFYRTLDDMRSMYLLRVTTEDFQNMVYLYVTARQLKQTDCTNRAFKLLIVSFERLVMTKQFLDLDIEQVLELFSSNEIGARRVPNMTGKKSGKYQNYLGNNVVFLHCVAHQDTLCTSTLNMKPMLDAVVELVNTLRSRGLTHRQSRDFLLSMHSEYSDAI</sequence>
<evidence type="ECO:0000313" key="3">
    <source>
        <dbReference type="Proteomes" id="UP000887013"/>
    </source>
</evidence>
<keyword evidence="3" id="KW-1185">Reference proteome</keyword>
<evidence type="ECO:0000259" key="1">
    <source>
        <dbReference type="PROSITE" id="PS50994"/>
    </source>
</evidence>
<dbReference type="OrthoDB" id="6431839at2759"/>
<dbReference type="InterPro" id="IPR001584">
    <property type="entry name" value="Integrase_cat-core"/>
</dbReference>
<gene>
    <name evidence="2" type="primary">TY3B-I_11</name>
    <name evidence="2" type="ORF">NPIL_102131</name>
</gene>
<organism evidence="2 3">
    <name type="scientific">Nephila pilipes</name>
    <name type="common">Giant wood spider</name>
    <name type="synonym">Nephila maculata</name>
    <dbReference type="NCBI Taxonomy" id="299642"/>
    <lineage>
        <taxon>Eukaryota</taxon>
        <taxon>Metazoa</taxon>
        <taxon>Ecdysozoa</taxon>
        <taxon>Arthropoda</taxon>
        <taxon>Chelicerata</taxon>
        <taxon>Arachnida</taxon>
        <taxon>Araneae</taxon>
        <taxon>Araneomorphae</taxon>
        <taxon>Entelegynae</taxon>
        <taxon>Araneoidea</taxon>
        <taxon>Nephilidae</taxon>
        <taxon>Nephila</taxon>
    </lineage>
</organism>
<protein>
    <submittedName>
        <fullName evidence="2">Transposon Ty3-I Gag-Pol polyprotein</fullName>
    </submittedName>
</protein>
<reference evidence="2" key="1">
    <citation type="submission" date="2020-08" db="EMBL/GenBank/DDBJ databases">
        <title>Multicomponent nature underlies the extraordinary mechanical properties of spider dragline silk.</title>
        <authorList>
            <person name="Kono N."/>
            <person name="Nakamura H."/>
            <person name="Mori M."/>
            <person name="Yoshida Y."/>
            <person name="Ohtoshi R."/>
            <person name="Malay A.D."/>
            <person name="Moran D.A.P."/>
            <person name="Tomita M."/>
            <person name="Numata K."/>
            <person name="Arakawa K."/>
        </authorList>
    </citation>
    <scope>NUCLEOTIDE SEQUENCE</scope>
</reference>
<dbReference type="Gene3D" id="3.30.420.10">
    <property type="entry name" value="Ribonuclease H-like superfamily/Ribonuclease H"/>
    <property type="match status" value="1"/>
</dbReference>
<dbReference type="AlphaFoldDB" id="A0A8X6PS09"/>
<dbReference type="PANTHER" id="PTHR45913:SF9">
    <property type="entry name" value="GENERAL TRANSCRIPTION FACTOR II-I REPEAT DOMAIN-CONTAINING PROTEIN 2-LIKE-RELATED"/>
    <property type="match status" value="1"/>
</dbReference>
<name>A0A8X6PS09_NEPPI</name>
<dbReference type="EMBL" id="BMAW01022504">
    <property type="protein sequence ID" value="GFT78108.1"/>
    <property type="molecule type" value="Genomic_DNA"/>
</dbReference>
<proteinExistence type="predicted"/>
<dbReference type="InterPro" id="IPR036397">
    <property type="entry name" value="RNaseH_sf"/>
</dbReference>
<dbReference type="SUPFAM" id="SSF53098">
    <property type="entry name" value="Ribonuclease H-like"/>
    <property type="match status" value="1"/>
</dbReference>
<accession>A0A8X6PS09</accession>
<dbReference type="GO" id="GO:0015074">
    <property type="term" value="P:DNA integration"/>
    <property type="evidence" value="ECO:0007669"/>
    <property type="project" value="InterPro"/>
</dbReference>
<dbReference type="GO" id="GO:0003676">
    <property type="term" value="F:nucleic acid binding"/>
    <property type="evidence" value="ECO:0007669"/>
    <property type="project" value="InterPro"/>
</dbReference>
<evidence type="ECO:0000313" key="2">
    <source>
        <dbReference type="EMBL" id="GFT78108.1"/>
    </source>
</evidence>
<feature type="domain" description="Integrase catalytic" evidence="1">
    <location>
        <begin position="1"/>
        <end position="134"/>
    </location>
</feature>
<comment type="caution">
    <text evidence="2">The sequence shown here is derived from an EMBL/GenBank/DDBJ whole genome shotgun (WGS) entry which is preliminary data.</text>
</comment>
<dbReference type="PANTHER" id="PTHR45913">
    <property type="entry name" value="EPM2A-INTERACTING PROTEIN 1"/>
    <property type="match status" value="1"/>
</dbReference>
<dbReference type="Proteomes" id="UP000887013">
    <property type="component" value="Unassembled WGS sequence"/>
</dbReference>